<accession>X1R757</accession>
<dbReference type="AlphaFoldDB" id="X1R757"/>
<name>X1R757_9ZZZZ</name>
<protein>
    <submittedName>
        <fullName evidence="1">Uncharacterized protein</fullName>
    </submittedName>
</protein>
<organism evidence="1">
    <name type="scientific">marine sediment metagenome</name>
    <dbReference type="NCBI Taxonomy" id="412755"/>
    <lineage>
        <taxon>unclassified sequences</taxon>
        <taxon>metagenomes</taxon>
        <taxon>ecological metagenomes</taxon>
    </lineage>
</organism>
<proteinExistence type="predicted"/>
<reference evidence="1" key="1">
    <citation type="journal article" date="2014" name="Front. Microbiol.">
        <title>High frequency of phylogenetically diverse reductive dehalogenase-homologous genes in deep subseafloor sedimentary metagenomes.</title>
        <authorList>
            <person name="Kawai M."/>
            <person name="Futagami T."/>
            <person name="Toyoda A."/>
            <person name="Takaki Y."/>
            <person name="Nishi S."/>
            <person name="Hori S."/>
            <person name="Arai W."/>
            <person name="Tsubouchi T."/>
            <person name="Morono Y."/>
            <person name="Uchiyama I."/>
            <person name="Ito T."/>
            <person name="Fujiyama A."/>
            <person name="Inagaki F."/>
            <person name="Takami H."/>
        </authorList>
    </citation>
    <scope>NUCLEOTIDE SEQUENCE</scope>
    <source>
        <strain evidence="1">Expedition CK06-06</strain>
    </source>
</reference>
<sequence length="170" mass="19968">MGDEIEIKVGYLGATTPTSWWTELLCKIIGASTWHWFMFVVPDTDGWIITESIGKGVALTRFDYEKSYIYRIKGLEVSPEKLISIISYYGAYRYDWDVAFKTALWWFLKHYFGKLIPRYHDKEVNCQEWVCLLAAELGVKIIPDGEYPMCTNLERSPYLEELGVRWFPIR</sequence>
<comment type="caution">
    <text evidence="1">The sequence shown here is derived from an EMBL/GenBank/DDBJ whole genome shotgun (WGS) entry which is preliminary data.</text>
</comment>
<dbReference type="EMBL" id="BARW01010448">
    <property type="protein sequence ID" value="GAI76393.1"/>
    <property type="molecule type" value="Genomic_DNA"/>
</dbReference>
<gene>
    <name evidence="1" type="ORF">S12H4_20569</name>
</gene>
<evidence type="ECO:0000313" key="1">
    <source>
        <dbReference type="EMBL" id="GAI76393.1"/>
    </source>
</evidence>